<evidence type="ECO:0000259" key="2">
    <source>
        <dbReference type="Pfam" id="PF07179"/>
    </source>
</evidence>
<organism evidence="4 5">
    <name type="scientific">Actibacterium pelagium</name>
    <dbReference type="NCBI Taxonomy" id="2029103"/>
    <lineage>
        <taxon>Bacteria</taxon>
        <taxon>Pseudomonadati</taxon>
        <taxon>Pseudomonadota</taxon>
        <taxon>Alphaproteobacteria</taxon>
        <taxon>Rhodobacterales</taxon>
        <taxon>Roseobacteraceae</taxon>
        <taxon>Actibacterium</taxon>
    </lineage>
</organism>
<evidence type="ECO:0000313" key="4">
    <source>
        <dbReference type="EMBL" id="GGE48213.1"/>
    </source>
</evidence>
<evidence type="ECO:0000259" key="3">
    <source>
        <dbReference type="Pfam" id="PF14581"/>
    </source>
</evidence>
<comment type="caution">
    <text evidence="4">The sequence shown here is derived from an EMBL/GenBank/DDBJ whole genome shotgun (WGS) entry which is preliminary data.</text>
</comment>
<feature type="region of interest" description="Disordered" evidence="1">
    <location>
        <begin position="236"/>
        <end position="261"/>
    </location>
</feature>
<evidence type="ECO:0000256" key="1">
    <source>
        <dbReference type="SAM" id="MobiDB-lite"/>
    </source>
</evidence>
<reference evidence="4" key="2">
    <citation type="submission" date="2020-09" db="EMBL/GenBank/DDBJ databases">
        <authorList>
            <person name="Sun Q."/>
            <person name="Zhou Y."/>
        </authorList>
    </citation>
    <scope>NUCLEOTIDE SEQUENCE</scope>
    <source>
        <strain evidence="4">CGMCC 1.16012</strain>
    </source>
</reference>
<evidence type="ECO:0008006" key="6">
    <source>
        <dbReference type="Google" id="ProtNLM"/>
    </source>
</evidence>
<feature type="domain" description="SseB protein N-terminal" evidence="2">
    <location>
        <begin position="9"/>
        <end position="117"/>
    </location>
</feature>
<dbReference type="Pfam" id="PF14581">
    <property type="entry name" value="SseB_C"/>
    <property type="match status" value="1"/>
</dbReference>
<feature type="compositionally biased region" description="Basic and acidic residues" evidence="1">
    <location>
        <begin position="236"/>
        <end position="246"/>
    </location>
</feature>
<dbReference type="AlphaFoldDB" id="A0A917EKM0"/>
<dbReference type="EMBL" id="BMKN01000001">
    <property type="protein sequence ID" value="GGE48213.1"/>
    <property type="molecule type" value="Genomic_DNA"/>
</dbReference>
<keyword evidence="5" id="KW-1185">Reference proteome</keyword>
<dbReference type="InterPro" id="IPR009839">
    <property type="entry name" value="SseB_N"/>
</dbReference>
<name>A0A917EKM0_9RHOB</name>
<dbReference type="OrthoDB" id="7831317at2"/>
<dbReference type="Proteomes" id="UP000606730">
    <property type="component" value="Unassembled WGS sequence"/>
</dbReference>
<sequence>MTETPLDQAHAAMEANPLDDAIRMRFYERLADNELFLLLEKEAEGDQISPMILEPETGPCVLVFDREERLADFVEGEAPYAALSGRGLVSMLAGQGIGLGLNLGVAPSSILIPSQAVDWLESSLRDGPEAEEDTPVELRRPAGLPEALLTALDSKFATMAGVVKLAYLAGVTYESGRRGHMLAFVDALDPAQEALAKAVNEALIFSGIEAGALDVLFVAASDPFAAKLAANGLKLEMPEPPKEDYTPKAPGMDPDSPPILK</sequence>
<feature type="domain" description="SseB protein C-terminal" evidence="3">
    <location>
        <begin position="131"/>
        <end position="230"/>
    </location>
</feature>
<dbReference type="InterPro" id="IPR027945">
    <property type="entry name" value="SseB_C"/>
</dbReference>
<evidence type="ECO:0000313" key="5">
    <source>
        <dbReference type="Proteomes" id="UP000606730"/>
    </source>
</evidence>
<proteinExistence type="predicted"/>
<reference evidence="4" key="1">
    <citation type="journal article" date="2014" name="Int. J. Syst. Evol. Microbiol.">
        <title>Complete genome sequence of Corynebacterium casei LMG S-19264T (=DSM 44701T), isolated from a smear-ripened cheese.</title>
        <authorList>
            <consortium name="US DOE Joint Genome Institute (JGI-PGF)"/>
            <person name="Walter F."/>
            <person name="Albersmeier A."/>
            <person name="Kalinowski J."/>
            <person name="Ruckert C."/>
        </authorList>
    </citation>
    <scope>NUCLEOTIDE SEQUENCE</scope>
    <source>
        <strain evidence="4">CGMCC 1.16012</strain>
    </source>
</reference>
<accession>A0A917EKM0</accession>
<protein>
    <recommendedName>
        <fullName evidence="6">SseB protein N-terminal domain-containing protein</fullName>
    </recommendedName>
</protein>
<gene>
    <name evidence="4" type="ORF">GCM10011517_15020</name>
</gene>
<dbReference type="RefSeq" id="WP_095595704.1">
    <property type="nucleotide sequence ID" value="NZ_BMKN01000001.1"/>
</dbReference>
<dbReference type="Pfam" id="PF07179">
    <property type="entry name" value="SseB"/>
    <property type="match status" value="1"/>
</dbReference>